<proteinExistence type="predicted"/>
<name>A0A2S6BY13_9PEZI</name>
<dbReference type="STRING" id="357750.A0A2S6BY13"/>
<evidence type="ECO:0000256" key="1">
    <source>
        <dbReference type="SAM" id="MobiDB-lite"/>
    </source>
</evidence>
<evidence type="ECO:0000259" key="2">
    <source>
        <dbReference type="Pfam" id="PF09431"/>
    </source>
</evidence>
<dbReference type="AlphaFoldDB" id="A0A2S6BY13"/>
<dbReference type="OrthoDB" id="445362at2759"/>
<evidence type="ECO:0000313" key="4">
    <source>
        <dbReference type="Proteomes" id="UP000237631"/>
    </source>
</evidence>
<dbReference type="InterPro" id="IPR018556">
    <property type="entry name" value="SPIN90/Ldb17_LRD"/>
</dbReference>
<reference evidence="4" key="1">
    <citation type="journal article" date="2017" name="bioRxiv">
        <title>Conservation of a gene cluster reveals novel cercosporin biosynthetic mechanisms and extends production to the genus Colletotrichum.</title>
        <authorList>
            <person name="de Jonge R."/>
            <person name="Ebert M.K."/>
            <person name="Huitt-Roehl C.R."/>
            <person name="Pal P."/>
            <person name="Suttle J.C."/>
            <person name="Spanner R.E."/>
            <person name="Neubauer J.D."/>
            <person name="Jurick W.M.II."/>
            <person name="Stott K.A."/>
            <person name="Secor G.A."/>
            <person name="Thomma B.P.H.J."/>
            <person name="Van de Peer Y."/>
            <person name="Townsend C.A."/>
            <person name="Bolton M.D."/>
        </authorList>
    </citation>
    <scope>NUCLEOTIDE SEQUENCE [LARGE SCALE GENOMIC DNA]</scope>
    <source>
        <strain evidence="4">CBS538.71</strain>
    </source>
</reference>
<dbReference type="GO" id="GO:0051666">
    <property type="term" value="P:actin cortical patch localization"/>
    <property type="evidence" value="ECO:0007669"/>
    <property type="project" value="TreeGrafter"/>
</dbReference>
<gene>
    <name evidence="3" type="ORF">CBER1_10219</name>
</gene>
<feature type="domain" description="SPIN90/Ldb17 leucine-rich" evidence="2">
    <location>
        <begin position="839"/>
        <end position="993"/>
    </location>
</feature>
<feature type="region of interest" description="Disordered" evidence="1">
    <location>
        <begin position="1110"/>
        <end position="1194"/>
    </location>
</feature>
<organism evidence="3 4">
    <name type="scientific">Cercospora berteroae</name>
    <dbReference type="NCBI Taxonomy" id="357750"/>
    <lineage>
        <taxon>Eukaryota</taxon>
        <taxon>Fungi</taxon>
        <taxon>Dikarya</taxon>
        <taxon>Ascomycota</taxon>
        <taxon>Pezizomycotina</taxon>
        <taxon>Dothideomycetes</taxon>
        <taxon>Dothideomycetidae</taxon>
        <taxon>Mycosphaerellales</taxon>
        <taxon>Mycosphaerellaceae</taxon>
        <taxon>Cercospora</taxon>
    </lineage>
</organism>
<keyword evidence="4" id="KW-1185">Reference proteome</keyword>
<protein>
    <recommendedName>
        <fullName evidence="2">SPIN90/Ldb17 leucine-rich domain-containing protein</fullName>
    </recommendedName>
</protein>
<comment type="caution">
    <text evidence="3">The sequence shown here is derived from an EMBL/GenBank/DDBJ whole genome shotgun (WGS) entry which is preliminary data.</text>
</comment>
<sequence>MLSSFSKQVRILAISCVVVVVLTLSMLTHTRRVTPGELHVQEGIRHSTTAATTHPIDDLMRSGNKQFEDLLWKRTKGLNAAAAAYRTSRGRHPPPGWDKYISWCEKNDVYLIEDFFDPMYRDLAPFWSVSPEKMRVFPQQWHRTLSIRNGSVLQRQFGAWNLANWAGLWQSAIEALPIKDLPDVDLAVNLDDEPKVFARYDLLHGAMEKAEEERLKGVEIPLDEIYSEFEKLEDFNEKLRNASAKNVPFKWSDRPATEPIWEAAREICPPESPGRLAATNLNYNTSAEMYWSQLSDGKHMDRGFVRDWAASKSACLNPALREVHGSYVGLKPHSLEEPVGHEDTRNILEALVPLLSGCKISGVSGDILLPPAIEFASSTDDYIYDPHLAKPWSEKEASIIWRGMASGGDHTGDNWTRFHRHRLVAMLNGTLVAEHFRHRGGETQVPAEVPGGSPSLPHNFPLPPTTDGAYPLSLTSAPDPASAIEAWLNSMTPKVRSGFNHMQCFKENPFLTKSCWYMDPWYKVLESIPGAEQFQHKFLPDVDGHSYSGRFLGFLQSNSLPIKATVYDQWHDGRLIPWKHFVPMDNGFGDLYGILEYFAGYDVEKIEGGIGEKEMQCPGCEAGSMGDESDSATHRVDNEAQFWAELDDILSPDLIVSPSSSLAAQVGLPDSPTTSLASSWSEDHEQIDDALRRYLEFTSQYRAEYLPTEYHVARCCWKLLDAELFRKNEDYVRRQILYCLLQEDETETLNLAAAILLFDGRAAETTFELMQAEGTFQRLVELVRDKRDEDVGLHRLLLELLFEMSRIQKLSRADLKVVDDGFILYLFQLIEELSSDAEDPYHYPIIRVLLVLNEQYMCLANAPPSPGSAEQGVTNRILKLLSLHGPSYRTFGENLILVLNRETELGPQLLILKLLYLLFTTPSTYEYFYTNDLNVLVDVIIRNLLDLDESHDSDLAPDRDGQRALRHTYLRVLCPLLKNTQLSHEGQNYKREEVRRLLHLLIDRTGAHFAPVDETVIRLVIRIKQINWIREEGDELEEAADEKLAEVEATHQSVSSNGGDEVVAKKLLGMSLAEAGESSLSVADVSAKVIKAKPTVPAPRRMRKISKVSANGSTTQGAIVKDGQEQKLSEVTSEDAETTQAAMVEPQAQRRPKLPPAPPKSKYGRRVTGDSLVPHHIPARSDSRSPFADENAAA</sequence>
<dbReference type="PANTHER" id="PTHR13357:SF1">
    <property type="entry name" value="NCK-INTERACTING PROTEIN WITH SH3 DOMAIN"/>
    <property type="match status" value="1"/>
</dbReference>
<dbReference type="GO" id="GO:0006897">
    <property type="term" value="P:endocytosis"/>
    <property type="evidence" value="ECO:0007669"/>
    <property type="project" value="TreeGrafter"/>
</dbReference>
<evidence type="ECO:0000313" key="3">
    <source>
        <dbReference type="EMBL" id="PPJ52341.1"/>
    </source>
</evidence>
<dbReference type="EMBL" id="PNEN01001705">
    <property type="protein sequence ID" value="PPJ52341.1"/>
    <property type="molecule type" value="Genomic_DNA"/>
</dbReference>
<accession>A0A2S6BY13</accession>
<dbReference type="GO" id="GO:0030479">
    <property type="term" value="C:actin cortical patch"/>
    <property type="evidence" value="ECO:0007669"/>
    <property type="project" value="TreeGrafter"/>
</dbReference>
<dbReference type="GO" id="GO:0000147">
    <property type="term" value="P:actin cortical patch assembly"/>
    <property type="evidence" value="ECO:0007669"/>
    <property type="project" value="TreeGrafter"/>
</dbReference>
<dbReference type="GO" id="GO:0071933">
    <property type="term" value="F:Arp2/3 complex binding"/>
    <property type="evidence" value="ECO:0007669"/>
    <property type="project" value="TreeGrafter"/>
</dbReference>
<dbReference type="InterPro" id="IPR030125">
    <property type="entry name" value="SPIN90/Ldb17"/>
</dbReference>
<dbReference type="Proteomes" id="UP000237631">
    <property type="component" value="Unassembled WGS sequence"/>
</dbReference>
<dbReference type="PANTHER" id="PTHR13357">
    <property type="entry name" value="SH3 ADAPTER PROTEIN SPIN90 NCK INTERACTING PROTEIN WITH SH3 DOMAIN"/>
    <property type="match status" value="1"/>
</dbReference>
<dbReference type="Pfam" id="PF09431">
    <property type="entry name" value="SPIN90_LRD"/>
    <property type="match status" value="1"/>
</dbReference>